<dbReference type="InterPro" id="IPR036179">
    <property type="entry name" value="Ig-like_dom_sf"/>
</dbReference>
<gene>
    <name evidence="1" type="ORF">PoB_001015900</name>
</gene>
<proteinExistence type="predicted"/>
<evidence type="ECO:0000313" key="2">
    <source>
        <dbReference type="Proteomes" id="UP000735302"/>
    </source>
</evidence>
<dbReference type="AlphaFoldDB" id="A0AAV3YKV5"/>
<evidence type="ECO:0000313" key="1">
    <source>
        <dbReference type="EMBL" id="GFN83653.1"/>
    </source>
</evidence>
<dbReference type="EMBL" id="BLXT01001211">
    <property type="protein sequence ID" value="GFN83653.1"/>
    <property type="molecule type" value="Genomic_DNA"/>
</dbReference>
<organism evidence="1 2">
    <name type="scientific">Plakobranchus ocellatus</name>
    <dbReference type="NCBI Taxonomy" id="259542"/>
    <lineage>
        <taxon>Eukaryota</taxon>
        <taxon>Metazoa</taxon>
        <taxon>Spiralia</taxon>
        <taxon>Lophotrochozoa</taxon>
        <taxon>Mollusca</taxon>
        <taxon>Gastropoda</taxon>
        <taxon>Heterobranchia</taxon>
        <taxon>Euthyneura</taxon>
        <taxon>Panpulmonata</taxon>
        <taxon>Sacoglossa</taxon>
        <taxon>Placobranchoidea</taxon>
        <taxon>Plakobranchidae</taxon>
        <taxon>Plakobranchus</taxon>
    </lineage>
</organism>
<sequence>MRRCGESVRDDNLQVTRTQDAPVDGRYKTVLELQFLKFSSRYTNSYRCSLSLNNTGQESLGISIHVISVTVTRSNERFSFDDKTVTLFCIVHSKAAQFVMWVKDDKGISAGKKYDIAKDSSSLLIKELGLRAGALATVPPAPSNFLEAQESQAILQNPVLILSVIEGHANDSNPYTLSKRQSCQLSKH</sequence>
<name>A0AAV3YKV5_9GAST</name>
<protein>
    <submittedName>
        <fullName evidence="1">Uncharacterized protein</fullName>
    </submittedName>
</protein>
<dbReference type="InterPro" id="IPR013783">
    <property type="entry name" value="Ig-like_fold"/>
</dbReference>
<dbReference type="Gene3D" id="2.60.40.10">
    <property type="entry name" value="Immunoglobulins"/>
    <property type="match status" value="1"/>
</dbReference>
<accession>A0AAV3YKV5</accession>
<dbReference type="Proteomes" id="UP000735302">
    <property type="component" value="Unassembled WGS sequence"/>
</dbReference>
<dbReference type="SUPFAM" id="SSF48726">
    <property type="entry name" value="Immunoglobulin"/>
    <property type="match status" value="1"/>
</dbReference>
<reference evidence="1 2" key="1">
    <citation type="journal article" date="2021" name="Elife">
        <title>Chloroplast acquisition without the gene transfer in kleptoplastic sea slugs, Plakobranchus ocellatus.</title>
        <authorList>
            <person name="Maeda T."/>
            <person name="Takahashi S."/>
            <person name="Yoshida T."/>
            <person name="Shimamura S."/>
            <person name="Takaki Y."/>
            <person name="Nagai Y."/>
            <person name="Toyoda A."/>
            <person name="Suzuki Y."/>
            <person name="Arimoto A."/>
            <person name="Ishii H."/>
            <person name="Satoh N."/>
            <person name="Nishiyama T."/>
            <person name="Hasebe M."/>
            <person name="Maruyama T."/>
            <person name="Minagawa J."/>
            <person name="Obokata J."/>
            <person name="Shigenobu S."/>
        </authorList>
    </citation>
    <scope>NUCLEOTIDE SEQUENCE [LARGE SCALE GENOMIC DNA]</scope>
</reference>
<comment type="caution">
    <text evidence="1">The sequence shown here is derived from an EMBL/GenBank/DDBJ whole genome shotgun (WGS) entry which is preliminary data.</text>
</comment>
<keyword evidence="2" id="KW-1185">Reference proteome</keyword>